<dbReference type="VEuPathDB" id="AmoebaDB:KM1_276840"/>
<dbReference type="Pfam" id="PF13679">
    <property type="entry name" value="Methyltransf_32"/>
    <property type="match status" value="1"/>
</dbReference>
<dbReference type="VEuPathDB" id="AmoebaDB:EHI5A_121820"/>
<dbReference type="InterPro" id="IPR052220">
    <property type="entry name" value="METTL25"/>
</dbReference>
<dbReference type="EMBL" id="BDEQ01000001">
    <property type="protein sequence ID" value="GAT94254.1"/>
    <property type="molecule type" value="Genomic_DNA"/>
</dbReference>
<accession>A0A5K1UI20</accession>
<dbReference type="Proteomes" id="UP000078387">
    <property type="component" value="Unassembled WGS sequence"/>
</dbReference>
<dbReference type="InterPro" id="IPR029063">
    <property type="entry name" value="SAM-dependent_MTases_sf"/>
</dbReference>
<evidence type="ECO:0000259" key="1">
    <source>
        <dbReference type="Pfam" id="PF13679"/>
    </source>
</evidence>
<dbReference type="PANTHER" id="PTHR12496">
    <property type="entry name" value="CGI-41 METHYLTRANSFERASE"/>
    <property type="match status" value="1"/>
</dbReference>
<proteinExistence type="predicted"/>
<evidence type="ECO:0000313" key="3">
    <source>
        <dbReference type="Proteomes" id="UP000078387"/>
    </source>
</evidence>
<dbReference type="AlphaFoldDB" id="A0A5K1UI20"/>
<feature type="domain" description="Methyltransferase" evidence="1">
    <location>
        <begin position="182"/>
        <end position="327"/>
    </location>
</feature>
<reference evidence="2 3" key="1">
    <citation type="submission" date="2016-05" db="EMBL/GenBank/DDBJ databases">
        <title>First whole genome sequencing of Entamoeba histolytica HM1:IMSS-clone-6.</title>
        <authorList>
            <person name="Mukherjee Avik.K."/>
            <person name="Izumyama S."/>
            <person name="Nakada-Tsukui K."/>
            <person name="Nozaki T."/>
        </authorList>
    </citation>
    <scope>NUCLEOTIDE SEQUENCE [LARGE SCALE GENOMIC DNA]</scope>
    <source>
        <strain evidence="2 3">HM1:IMSS clone 6</strain>
    </source>
</reference>
<dbReference type="OMA" id="IVGLHPC"/>
<dbReference type="InterPro" id="IPR025714">
    <property type="entry name" value="Methyltranfer_dom"/>
</dbReference>
<protein>
    <recommendedName>
        <fullName evidence="1">Methyltransferase domain-containing protein</fullName>
    </recommendedName>
</protein>
<comment type="caution">
    <text evidence="2">The sequence shown here is derived from an EMBL/GenBank/DDBJ whole genome shotgun (WGS) entry which is preliminary data.</text>
</comment>
<gene>
    <name evidence="2" type="ORF">CL6EHI_138040</name>
</gene>
<dbReference type="Gene3D" id="3.40.50.150">
    <property type="entry name" value="Vaccinia Virus protein VP39"/>
    <property type="match status" value="1"/>
</dbReference>
<dbReference type="VEuPathDB" id="AmoebaDB:EHI7A_095990"/>
<dbReference type="SUPFAM" id="SSF53335">
    <property type="entry name" value="S-adenosyl-L-methionine-dependent methyltransferases"/>
    <property type="match status" value="1"/>
</dbReference>
<dbReference type="PANTHER" id="PTHR12496:SF0">
    <property type="entry name" value="METHYLTRANSFERASE DOMAIN-CONTAINING PROTEIN"/>
    <property type="match status" value="1"/>
</dbReference>
<sequence>MSRVERHQEEILPTTFTSYEKYCDELNNFLSQYEYLFVGNTYDESHELLSVTKSVHWMITDHYRNLPTEWIKEYYEPLEHYLKTHPEHSKEVYCYMMNITTDIMPSVVLPPKVDKDIVNYLASNYPLPVSLQQFIDTCRKLTPTFKIAEMDRIQDPTTNSWFVVDLKGNSQPIDLCLMKQKKKYEIKLLGNEIIETAKKQGISTVVDVGCGKGYLTEYVVLNSNLRVVGIEGNAEFTSKMEVRVNTIEQKKAKGKELSRAEGYTAFLTAQTTPEEFKSIAKLKDEKVMLTGLHPCGDLTPTLMRFFKAIPQIKTVCMVGCCYHKLTENPKSLSRCFDQNQDEIVKEADKYGFPMSQYLLQGEHKIKFHLSQSYVTSNPHPQSKTREEWLYAMKMQSYRAALELFIHNHLPNYIEVHYTGAIREQYSKSFGAYLVRALQNIRRHAYTFTFKNPSYKEVLIQWIDEFLKTPNAIQQCDEWYKSIGACDEVLFQCIPFILLQARLSQILEGFVWADRVLFMKEFCSSVSCRRLFHPFISPRGILLIAHK</sequence>
<organism evidence="2 3">
    <name type="scientific">Entamoeba histolytica</name>
    <dbReference type="NCBI Taxonomy" id="5759"/>
    <lineage>
        <taxon>Eukaryota</taxon>
        <taxon>Amoebozoa</taxon>
        <taxon>Evosea</taxon>
        <taxon>Archamoebae</taxon>
        <taxon>Mastigamoebida</taxon>
        <taxon>Entamoebidae</taxon>
        <taxon>Entamoeba</taxon>
    </lineage>
</organism>
<name>A0A5K1UI20_ENTHI</name>
<dbReference type="CDD" id="cd02440">
    <property type="entry name" value="AdoMet_MTases"/>
    <property type="match status" value="1"/>
</dbReference>
<evidence type="ECO:0000313" key="2">
    <source>
        <dbReference type="EMBL" id="GAT94254.1"/>
    </source>
</evidence>
<dbReference type="VEuPathDB" id="AmoebaDB:EHI_138040"/>
<dbReference type="VEuPathDB" id="AmoebaDB:EHI8A_100220"/>